<dbReference type="InterPro" id="IPR016162">
    <property type="entry name" value="Ald_DH_N"/>
</dbReference>
<dbReference type="Gene3D" id="3.40.605.10">
    <property type="entry name" value="Aldehyde Dehydrogenase, Chain A, domain 1"/>
    <property type="match status" value="1"/>
</dbReference>
<keyword evidence="3" id="KW-0520">NAD</keyword>
<keyword evidence="10" id="KW-1185">Reference proteome</keyword>
<feature type="domain" description="Aldehyde dehydrogenase" evidence="8">
    <location>
        <begin position="24"/>
        <end position="492"/>
    </location>
</feature>
<protein>
    <recommendedName>
        <fullName evidence="4">aldehyde dehydrogenase (NAD(+))</fullName>
        <ecNumber evidence="4">1.2.1.3</ecNumber>
    </recommendedName>
</protein>
<evidence type="ECO:0000313" key="9">
    <source>
        <dbReference type="EMBL" id="GAA0516097.1"/>
    </source>
</evidence>
<accession>A0ABP3M9N2</accession>
<evidence type="ECO:0000256" key="4">
    <source>
        <dbReference type="ARBA" id="ARBA00024226"/>
    </source>
</evidence>
<dbReference type="SUPFAM" id="SSF53720">
    <property type="entry name" value="ALDH-like"/>
    <property type="match status" value="1"/>
</dbReference>
<dbReference type="PANTHER" id="PTHR43521:SF1">
    <property type="entry name" value="ALPHA-AMINOADIPIC SEMIALDEHYDE DEHYDROGENASE"/>
    <property type="match status" value="1"/>
</dbReference>
<evidence type="ECO:0000259" key="8">
    <source>
        <dbReference type="Pfam" id="PF00171"/>
    </source>
</evidence>
<evidence type="ECO:0000313" key="10">
    <source>
        <dbReference type="Proteomes" id="UP001500729"/>
    </source>
</evidence>
<dbReference type="PROSITE" id="PS00687">
    <property type="entry name" value="ALDEHYDE_DEHYDR_GLU"/>
    <property type="match status" value="1"/>
</dbReference>
<feature type="active site" evidence="5">
    <location>
        <position position="256"/>
    </location>
</feature>
<proteinExistence type="inferred from homology"/>
<evidence type="ECO:0000256" key="5">
    <source>
        <dbReference type="PROSITE-ProRule" id="PRU10007"/>
    </source>
</evidence>
<feature type="region of interest" description="Disordered" evidence="7">
    <location>
        <begin position="1"/>
        <end position="26"/>
    </location>
</feature>
<gene>
    <name evidence="9" type="ORF">GCM10009533_13920</name>
</gene>
<name>A0ABP3M9N2_SACER</name>
<dbReference type="PANTHER" id="PTHR43521">
    <property type="entry name" value="ALPHA-AMINOADIPIC SEMIALDEHYDE DEHYDROGENASE"/>
    <property type="match status" value="1"/>
</dbReference>
<dbReference type="InterPro" id="IPR015590">
    <property type="entry name" value="Aldehyde_DH_dom"/>
</dbReference>
<dbReference type="InterPro" id="IPR044638">
    <property type="entry name" value="ALDH7A1-like"/>
</dbReference>
<keyword evidence="2 6" id="KW-0560">Oxidoreductase</keyword>
<dbReference type="Pfam" id="PF00171">
    <property type="entry name" value="Aldedh"/>
    <property type="match status" value="1"/>
</dbReference>
<comment type="subunit">
    <text evidence="1">Homotetramer.</text>
</comment>
<comment type="similarity">
    <text evidence="6">Belongs to the aldehyde dehydrogenase family.</text>
</comment>
<dbReference type="EMBL" id="BAAAGS010000006">
    <property type="protein sequence ID" value="GAA0516097.1"/>
    <property type="molecule type" value="Genomic_DNA"/>
</dbReference>
<evidence type="ECO:0000256" key="3">
    <source>
        <dbReference type="ARBA" id="ARBA00023027"/>
    </source>
</evidence>
<sequence>MSVESTLSSVIGPDTTAVDDGGTEYLSRNPSNLDDVVARVRLGGPDTLRVAAENAQRAQREWAQVPAPVRGRVVAGLGRLVEANKESLAKLVTREIGKPYAEALGEVQEIIDTCDFFLGEGRRLYGQTVPSEMPDKQLFTFRVPVGVAAVITAGNFPVAVPSWYIVPALLCGNAVVWKPAEYAAAAARAVAELAWRAGVPRGVLNLVYADGEATFKGLEAALEAGTVNKVGFTGSSAVGTRVGELCGRHLQSPCLELGGKNPMVVAADADLDLAVEGALFSGWGTAGQRCTSLGNLIVHRDLHDEFVSRLDEALRSATIGEPTGDVLYGPLLDQKFADGFESVLGTIADHHTVLGSESVGRITESAPRKGFHGDPSTGLYYHPVLLDGLRPDDHVFRQETFGPIVGVSTFDTLDEAIELGNLPGYGLSAAVYTTNPQTAFRFRQGIGAGMVSVNNSTSGAEAHLPFGGNGRSGNGSRQSGIWVLDQFTRWQSLNWDFSGKLQKAQMDVDTVEPEMDYRLPPELGGGA</sequence>
<dbReference type="InterPro" id="IPR029510">
    <property type="entry name" value="Ald_DH_CS_GLU"/>
</dbReference>
<dbReference type="InterPro" id="IPR016161">
    <property type="entry name" value="Ald_DH/histidinol_DH"/>
</dbReference>
<comment type="caution">
    <text evidence="9">The sequence shown here is derived from an EMBL/GenBank/DDBJ whole genome shotgun (WGS) entry which is preliminary data.</text>
</comment>
<dbReference type="Gene3D" id="3.40.309.10">
    <property type="entry name" value="Aldehyde Dehydrogenase, Chain A, domain 2"/>
    <property type="match status" value="1"/>
</dbReference>
<dbReference type="InterPro" id="IPR016163">
    <property type="entry name" value="Ald_DH_C"/>
</dbReference>
<dbReference type="EC" id="1.2.1.3" evidence="4"/>
<evidence type="ECO:0000256" key="6">
    <source>
        <dbReference type="RuleBase" id="RU003345"/>
    </source>
</evidence>
<evidence type="ECO:0000256" key="2">
    <source>
        <dbReference type="ARBA" id="ARBA00023002"/>
    </source>
</evidence>
<dbReference type="Proteomes" id="UP001500729">
    <property type="component" value="Unassembled WGS sequence"/>
</dbReference>
<evidence type="ECO:0000256" key="7">
    <source>
        <dbReference type="SAM" id="MobiDB-lite"/>
    </source>
</evidence>
<evidence type="ECO:0000256" key="1">
    <source>
        <dbReference type="ARBA" id="ARBA00011881"/>
    </source>
</evidence>
<organism evidence="9 10">
    <name type="scientific">Saccharopolyspora erythraea</name>
    <name type="common">Streptomyces erythraeus</name>
    <dbReference type="NCBI Taxonomy" id="1836"/>
    <lineage>
        <taxon>Bacteria</taxon>
        <taxon>Bacillati</taxon>
        <taxon>Actinomycetota</taxon>
        <taxon>Actinomycetes</taxon>
        <taxon>Pseudonocardiales</taxon>
        <taxon>Pseudonocardiaceae</taxon>
        <taxon>Saccharopolyspora</taxon>
    </lineage>
</organism>
<reference evidence="10" key="1">
    <citation type="journal article" date="2019" name="Int. J. Syst. Evol. Microbiol.">
        <title>The Global Catalogue of Microorganisms (GCM) 10K type strain sequencing project: providing services to taxonomists for standard genome sequencing and annotation.</title>
        <authorList>
            <consortium name="The Broad Institute Genomics Platform"/>
            <consortium name="The Broad Institute Genome Sequencing Center for Infectious Disease"/>
            <person name="Wu L."/>
            <person name="Ma J."/>
        </authorList>
    </citation>
    <scope>NUCLEOTIDE SEQUENCE [LARGE SCALE GENOMIC DNA]</scope>
    <source>
        <strain evidence="10">JCM 10303</strain>
    </source>
</reference>